<dbReference type="Gene3D" id="3.40.50.1700">
    <property type="entry name" value="Glycoside hydrolase family 3 C-terminal domain"/>
    <property type="match status" value="1"/>
</dbReference>
<evidence type="ECO:0000256" key="1">
    <source>
        <dbReference type="ARBA" id="ARBA00004613"/>
    </source>
</evidence>
<dbReference type="Gene3D" id="3.20.20.300">
    <property type="entry name" value="Glycoside hydrolase, family 3, N-terminal domain"/>
    <property type="match status" value="1"/>
</dbReference>
<dbReference type="InterPro" id="IPR002772">
    <property type="entry name" value="Glyco_hydro_3_C"/>
</dbReference>
<dbReference type="InterPro" id="IPR036881">
    <property type="entry name" value="Glyco_hydro_3_C_sf"/>
</dbReference>
<dbReference type="OrthoDB" id="47059at2759"/>
<evidence type="ECO:0000256" key="7">
    <source>
        <dbReference type="SAM" id="SignalP"/>
    </source>
</evidence>
<dbReference type="SUPFAM" id="SSF51445">
    <property type="entry name" value="(Trans)glycosidases"/>
    <property type="match status" value="1"/>
</dbReference>
<dbReference type="PRINTS" id="PR00133">
    <property type="entry name" value="GLHYDRLASE3"/>
</dbReference>
<keyword evidence="2" id="KW-0964">Secreted</keyword>
<feature type="signal peptide" evidence="7">
    <location>
        <begin position="1"/>
        <end position="23"/>
    </location>
</feature>
<dbReference type="InterPro" id="IPR017853">
    <property type="entry name" value="GH"/>
</dbReference>
<accession>A0A7I8KVM6</accession>
<dbReference type="GO" id="GO:0048046">
    <property type="term" value="C:apoplast"/>
    <property type="evidence" value="ECO:0007669"/>
    <property type="project" value="TreeGrafter"/>
</dbReference>
<dbReference type="InterPro" id="IPR044993">
    <property type="entry name" value="BXL"/>
</dbReference>
<dbReference type="FunFam" id="3.40.50.1700:FF:000001">
    <property type="entry name" value="probable beta-D-xylosidase 2"/>
    <property type="match status" value="1"/>
</dbReference>
<evidence type="ECO:0000256" key="6">
    <source>
        <dbReference type="ARBA" id="ARBA00023295"/>
    </source>
</evidence>
<keyword evidence="4" id="KW-0378">Hydrolase</keyword>
<keyword evidence="5" id="KW-0325">Glycoprotein</keyword>
<keyword evidence="6" id="KW-0326">Glycosidase</keyword>
<dbReference type="GO" id="GO:0045493">
    <property type="term" value="P:xylan catabolic process"/>
    <property type="evidence" value="ECO:0007669"/>
    <property type="project" value="InterPro"/>
</dbReference>
<evidence type="ECO:0000313" key="10">
    <source>
        <dbReference type="Proteomes" id="UP000663760"/>
    </source>
</evidence>
<dbReference type="Pfam" id="PF14310">
    <property type="entry name" value="Fn3-like"/>
    <property type="match status" value="1"/>
</dbReference>
<evidence type="ECO:0000256" key="5">
    <source>
        <dbReference type="ARBA" id="ARBA00023180"/>
    </source>
</evidence>
<dbReference type="Proteomes" id="UP000663760">
    <property type="component" value="Chromosome 9"/>
</dbReference>
<dbReference type="Pfam" id="PF01915">
    <property type="entry name" value="Glyco_hydro_3_C"/>
    <property type="match status" value="1"/>
</dbReference>
<name>A0A7I8KVM6_SPIIN</name>
<dbReference type="InterPro" id="IPR013783">
    <property type="entry name" value="Ig-like_fold"/>
</dbReference>
<dbReference type="SUPFAM" id="SSF52279">
    <property type="entry name" value="Beta-D-glucan exohydrolase, C-terminal domain"/>
    <property type="match status" value="1"/>
</dbReference>
<evidence type="ECO:0000259" key="8">
    <source>
        <dbReference type="SMART" id="SM01217"/>
    </source>
</evidence>
<gene>
    <name evidence="9" type="ORF">SI8410_09012531</name>
</gene>
<protein>
    <recommendedName>
        <fullName evidence="8">Fibronectin type III-like domain-containing protein</fullName>
    </recommendedName>
</protein>
<feature type="chain" id="PRO_5029466409" description="Fibronectin type III-like domain-containing protein" evidence="7">
    <location>
        <begin position="24"/>
        <end position="764"/>
    </location>
</feature>
<evidence type="ECO:0000256" key="3">
    <source>
        <dbReference type="ARBA" id="ARBA00022729"/>
    </source>
</evidence>
<dbReference type="EMBL" id="LR746272">
    <property type="protein sequence ID" value="CAA7401853.1"/>
    <property type="molecule type" value="Genomic_DNA"/>
</dbReference>
<evidence type="ECO:0000256" key="2">
    <source>
        <dbReference type="ARBA" id="ARBA00022525"/>
    </source>
</evidence>
<comment type="subcellular location">
    <subcellularLocation>
        <location evidence="1">Secreted</location>
    </subcellularLocation>
</comment>
<evidence type="ECO:0000313" key="9">
    <source>
        <dbReference type="EMBL" id="CAA7401853.1"/>
    </source>
</evidence>
<dbReference type="GO" id="GO:0046556">
    <property type="term" value="F:alpha-L-arabinofuranosidase activity"/>
    <property type="evidence" value="ECO:0007669"/>
    <property type="project" value="TreeGrafter"/>
</dbReference>
<reference evidence="9" key="1">
    <citation type="submission" date="2020-02" db="EMBL/GenBank/DDBJ databases">
        <authorList>
            <person name="Scholz U."/>
            <person name="Mascher M."/>
            <person name="Fiebig A."/>
        </authorList>
    </citation>
    <scope>NUCLEOTIDE SEQUENCE</scope>
</reference>
<evidence type="ECO:0000256" key="4">
    <source>
        <dbReference type="ARBA" id="ARBA00022801"/>
    </source>
</evidence>
<sequence>MAFPFFQFAVLGVMAATGGLVSAQSSATFACDVSKNSSVNSFVFCDKSAGIEARVKDLVARLTLDEKVGFLASKNPAVARLGIPSYEWWSEALHGVSYVGPGTRFSSLVPGATSFPQVIHSAASFNTTLFHAMGKVVSTEARAMYNAGLAGLTFWSPNVNIFRDPRWGRGQETPGEDPLLASKYAVAYVRGLQDADKPEMLKVAACCKHYTAYDVDNWKGTQRYTFNAQVTKQDMDDTYQVPFKSCVVDGNVASVMCSYNKVNGVPTCADPALLTGTVRGDWKLNGYIVSDCDSVDVIFNAQHFTKSPEEAAAKSILAGLDLNCGYFLGQHTKAAVAGGLLNESDVDRAIANNFATLIRLGFYDGDPRGGPYGALSTKDVCTAENQELARDAARQGVVLLKNGNSSLPLSPSSVRSLAVIGPNANATKTMLGNYEGAPCRYVTPLQGLAAYAPVVYQPGCLGVACAGGNLQLEPAKQAAGQADATVLVVGTDQSIERESLDRISLTLPGQQEVLITEVAKAAKGPVVLVIMSGGPFDITFAKNNEKISSIIWVGFPGEKGGTAIADVVFGSYNPSGRLPVTWYPESFADSVPMTDMNMRPNPATSYPGRTYRFYTGDVVYSFGDGLSYSEFQHHLVEAPKLVAVPLESGHACLSRRCKSVQLLDGHCEGLAFDVRLLVRNAGGRAGGHTVFLFTTPPTVHGAPRRQLVAFEKVFLRAAEEGAVAFKVDVCRDLSVVDEMGTRKVALGAHVLQVGTLKHSLSLRI</sequence>
<dbReference type="Gene3D" id="2.60.40.10">
    <property type="entry name" value="Immunoglobulins"/>
    <property type="match status" value="1"/>
</dbReference>
<dbReference type="InterPro" id="IPR001764">
    <property type="entry name" value="Glyco_hydro_3_N"/>
</dbReference>
<dbReference type="SMART" id="SM01217">
    <property type="entry name" value="Fn3_like"/>
    <property type="match status" value="1"/>
</dbReference>
<keyword evidence="3 7" id="KW-0732">Signal</keyword>
<keyword evidence="10" id="KW-1185">Reference proteome</keyword>
<dbReference type="Pfam" id="PF00933">
    <property type="entry name" value="Glyco_hydro_3"/>
    <property type="match status" value="1"/>
</dbReference>
<dbReference type="PANTHER" id="PTHR42721">
    <property type="entry name" value="SUGAR HYDROLASE-RELATED"/>
    <property type="match status" value="1"/>
</dbReference>
<feature type="domain" description="Fibronectin type III-like" evidence="8">
    <location>
        <begin position="688"/>
        <end position="757"/>
    </location>
</feature>
<dbReference type="GO" id="GO:0031222">
    <property type="term" value="P:arabinan catabolic process"/>
    <property type="evidence" value="ECO:0007669"/>
    <property type="project" value="TreeGrafter"/>
</dbReference>
<dbReference type="GO" id="GO:0009044">
    <property type="term" value="F:xylan 1,4-beta-xylosidase activity"/>
    <property type="evidence" value="ECO:0007669"/>
    <property type="project" value="InterPro"/>
</dbReference>
<dbReference type="AlphaFoldDB" id="A0A7I8KVM6"/>
<organism evidence="9 10">
    <name type="scientific">Spirodela intermedia</name>
    <name type="common">Intermediate duckweed</name>
    <dbReference type="NCBI Taxonomy" id="51605"/>
    <lineage>
        <taxon>Eukaryota</taxon>
        <taxon>Viridiplantae</taxon>
        <taxon>Streptophyta</taxon>
        <taxon>Embryophyta</taxon>
        <taxon>Tracheophyta</taxon>
        <taxon>Spermatophyta</taxon>
        <taxon>Magnoliopsida</taxon>
        <taxon>Liliopsida</taxon>
        <taxon>Araceae</taxon>
        <taxon>Lemnoideae</taxon>
        <taxon>Spirodela</taxon>
    </lineage>
</organism>
<dbReference type="InterPro" id="IPR026891">
    <property type="entry name" value="Fn3-like"/>
</dbReference>
<proteinExistence type="predicted"/>
<dbReference type="InterPro" id="IPR036962">
    <property type="entry name" value="Glyco_hydro_3_N_sf"/>
</dbReference>
<dbReference type="PANTHER" id="PTHR42721:SF14">
    <property type="entry name" value="BETA-D-XYLOSIDASE 4-RELATED"/>
    <property type="match status" value="1"/>
</dbReference>
<dbReference type="FunFam" id="3.20.20.300:FF:000004">
    <property type="entry name" value="probable beta-D-xylosidase 7"/>
    <property type="match status" value="1"/>
</dbReference>